<dbReference type="AlphaFoldDB" id="A0A0V1G629"/>
<reference evidence="3 4" key="1">
    <citation type="submission" date="2015-01" db="EMBL/GenBank/DDBJ databases">
        <title>Evolution of Trichinella species and genotypes.</title>
        <authorList>
            <person name="Korhonen P.K."/>
            <person name="Edoardo P."/>
            <person name="Giuseppe L.R."/>
            <person name="Gasser R.B."/>
        </authorList>
    </citation>
    <scope>NUCLEOTIDE SEQUENCE [LARGE SCALE GENOMIC DNA]</scope>
    <source>
        <strain evidence="3">ISS470</strain>
    </source>
</reference>
<keyword evidence="1" id="KW-0812">Transmembrane</keyword>
<keyword evidence="4" id="KW-1185">Reference proteome</keyword>
<accession>A0A0V1G629</accession>
<dbReference type="EMBL" id="JYDT01000001">
    <property type="protein sequence ID" value="KRY93663.1"/>
    <property type="molecule type" value="Genomic_DNA"/>
</dbReference>
<feature type="signal peptide" evidence="2">
    <location>
        <begin position="1"/>
        <end position="18"/>
    </location>
</feature>
<feature type="transmembrane region" description="Helical" evidence="1">
    <location>
        <begin position="534"/>
        <end position="559"/>
    </location>
</feature>
<sequence length="714" mass="82507">MLCLIFLLTTAFQGLSTSQLMMVDHVLSCRAHCVDAFAPKSDHLNDSSCYHQNDCLSCWKYCETLYQKQLIMDSICEDSRICFTGCQMACYVYRDDLRSSRNQQMSEKFDAPLKISCLKEMNKLEIQWQSPVQLLPTSSPVLNIVYALFWKMVHDQKIWVPLKHTINNSFTINNFDGFSSDVELLLLAYTRDGAIAESLFTKGRFRKIHKWNNEAGPEKYYCGTEQNMAFVDPYISVSCKIIIFNLIVILLLSWNTKFIIHFLLLYKRISLNFKGHPQSNESKGVLLKESTISGRPKERYLWQYQTRILCFCLNAFRGLSTNQLMMVDQVLTCRAHCVDAFALKNDPLRDSSCQNQIDCQMCWENCGLFYQKYEVWGSICKDSRICFTGCQMACSVYRGDLLTGKNLEMSWNFAEPLKITHLTKMNKLEIRWQSPVPLLATSSTVPNIVYALFWKMAHRQNIWFPLNHTITNSFTTNNLDIIHSGVDFLLLAYTRDGLVAALQWKKNNSEKLRLFNSESLMKTNHFFNEEEVEFYWYLGGTIFASMLILVIGVVLIFCVRTSPKPLLPSKNRNNASLKQSQCMTNKDETISLNHSNIQLLNCRRPTATLHRNGNFIKIKKPSNCLRRAAIPPLPAHMNMPRSVYYINVPTVNYATLAPMRFGERNGLNFDKNYVKCSLDANSQTHIEKEQILLSANNLQKEFEKHFSTIFYSIF</sequence>
<gene>
    <name evidence="3" type="ORF">T4D_15432</name>
</gene>
<feature type="chain" id="PRO_5006878469" evidence="2">
    <location>
        <begin position="19"/>
        <end position="714"/>
    </location>
</feature>
<comment type="caution">
    <text evidence="3">The sequence shown here is derived from an EMBL/GenBank/DDBJ whole genome shotgun (WGS) entry which is preliminary data.</text>
</comment>
<feature type="transmembrane region" description="Helical" evidence="1">
    <location>
        <begin position="242"/>
        <end position="266"/>
    </location>
</feature>
<keyword evidence="2" id="KW-0732">Signal</keyword>
<evidence type="ECO:0000313" key="4">
    <source>
        <dbReference type="Proteomes" id="UP000054995"/>
    </source>
</evidence>
<keyword evidence="1" id="KW-0472">Membrane</keyword>
<dbReference type="Proteomes" id="UP000054995">
    <property type="component" value="Unassembled WGS sequence"/>
</dbReference>
<keyword evidence="1" id="KW-1133">Transmembrane helix</keyword>
<evidence type="ECO:0000256" key="1">
    <source>
        <dbReference type="SAM" id="Phobius"/>
    </source>
</evidence>
<proteinExistence type="predicted"/>
<evidence type="ECO:0000313" key="3">
    <source>
        <dbReference type="EMBL" id="KRY93663.1"/>
    </source>
</evidence>
<organism evidence="3 4">
    <name type="scientific">Trichinella pseudospiralis</name>
    <name type="common">Parasitic roundworm</name>
    <dbReference type="NCBI Taxonomy" id="6337"/>
    <lineage>
        <taxon>Eukaryota</taxon>
        <taxon>Metazoa</taxon>
        <taxon>Ecdysozoa</taxon>
        <taxon>Nematoda</taxon>
        <taxon>Enoplea</taxon>
        <taxon>Dorylaimia</taxon>
        <taxon>Trichinellida</taxon>
        <taxon>Trichinellidae</taxon>
        <taxon>Trichinella</taxon>
    </lineage>
</organism>
<name>A0A0V1G629_TRIPS</name>
<evidence type="ECO:0000256" key="2">
    <source>
        <dbReference type="SAM" id="SignalP"/>
    </source>
</evidence>
<protein>
    <submittedName>
        <fullName evidence="3">Uncharacterized protein</fullName>
    </submittedName>
</protein>
<dbReference type="OrthoDB" id="8195614at2759"/>